<keyword evidence="3" id="KW-1003">Cell membrane</keyword>
<proteinExistence type="inferred from homology"/>
<comment type="caution">
    <text evidence="10">The sequence shown here is derived from an EMBL/GenBank/DDBJ whole genome shotgun (WGS) entry which is preliminary data.</text>
</comment>
<dbReference type="EMBL" id="FNOS01000005">
    <property type="protein sequence ID" value="SDY14968.1"/>
    <property type="molecule type" value="Genomic_DNA"/>
</dbReference>
<feature type="transmembrane region" description="Helical" evidence="8">
    <location>
        <begin position="33"/>
        <end position="55"/>
    </location>
</feature>
<evidence type="ECO:0000256" key="8">
    <source>
        <dbReference type="RuleBase" id="RU363032"/>
    </source>
</evidence>
<sequence>MIGIEIDDFEPGKLFNFQRSIENLPLILEGIPYTVLVALAGMVLGLVLGFFLALARSSAQLWLQLPARFYISFMRGTPILVYLFVIYFGFPAVGIEINAVSAAVLGFGTNSAAYVAEIIRSSLSSVDEGQWESSRALGFSYWKTLQRIIVPQATRVAIPPLANVFLDLLKATSLAAMITVPEILNKAQIAAGRTVDSMTMYITAALVYWALTLLFSFFQNYLEKRYNRYV</sequence>
<keyword evidence="6 8" id="KW-1133">Transmembrane helix</keyword>
<dbReference type="Proteomes" id="UP000198647">
    <property type="component" value="Unassembled WGS sequence"/>
</dbReference>
<keyword evidence="4 8" id="KW-0812">Transmembrane</keyword>
<dbReference type="PANTHER" id="PTHR30614:SF0">
    <property type="entry name" value="L-CYSTINE TRANSPORT SYSTEM PERMEASE PROTEIN TCYL"/>
    <property type="match status" value="1"/>
</dbReference>
<dbReference type="NCBIfam" id="TIGR01726">
    <property type="entry name" value="HEQRo_perm_3TM"/>
    <property type="match status" value="1"/>
</dbReference>
<evidence type="ECO:0000256" key="4">
    <source>
        <dbReference type="ARBA" id="ARBA00022692"/>
    </source>
</evidence>
<evidence type="ECO:0000256" key="7">
    <source>
        <dbReference type="ARBA" id="ARBA00023136"/>
    </source>
</evidence>
<protein>
    <submittedName>
        <fullName evidence="10">Cystine transport system permease protein</fullName>
    </submittedName>
</protein>
<dbReference type="InterPro" id="IPR000515">
    <property type="entry name" value="MetI-like"/>
</dbReference>
<keyword evidence="2 8" id="KW-0813">Transport</keyword>
<evidence type="ECO:0000256" key="3">
    <source>
        <dbReference type="ARBA" id="ARBA00022475"/>
    </source>
</evidence>
<name>A0A1H3HJJ1_9BACI</name>
<gene>
    <name evidence="10" type="ORF">SAMN04488081_2218</name>
</gene>
<evidence type="ECO:0000313" key="11">
    <source>
        <dbReference type="Proteomes" id="UP000198647"/>
    </source>
</evidence>
<organism evidence="10 11">
    <name type="scientific">Salimicrobium album</name>
    <dbReference type="NCBI Taxonomy" id="50717"/>
    <lineage>
        <taxon>Bacteria</taxon>
        <taxon>Bacillati</taxon>
        <taxon>Bacillota</taxon>
        <taxon>Bacilli</taxon>
        <taxon>Bacillales</taxon>
        <taxon>Bacillaceae</taxon>
        <taxon>Salimicrobium</taxon>
    </lineage>
</organism>
<dbReference type="PANTHER" id="PTHR30614">
    <property type="entry name" value="MEMBRANE COMPONENT OF AMINO ACID ABC TRANSPORTER"/>
    <property type="match status" value="1"/>
</dbReference>
<dbReference type="SUPFAM" id="SSF161098">
    <property type="entry name" value="MetI-like"/>
    <property type="match status" value="1"/>
</dbReference>
<feature type="domain" description="ABC transmembrane type-1" evidence="9">
    <location>
        <begin position="31"/>
        <end position="219"/>
    </location>
</feature>
<keyword evidence="5" id="KW-0029">Amino-acid transport</keyword>
<reference evidence="10 11" key="1">
    <citation type="submission" date="2016-10" db="EMBL/GenBank/DDBJ databases">
        <authorList>
            <person name="Varghese N."/>
            <person name="Submissions S."/>
        </authorList>
    </citation>
    <scope>NUCLEOTIDE SEQUENCE [LARGE SCALE GENOMIC DNA]</scope>
    <source>
        <strain evidence="10 11">DSM 20748</strain>
    </source>
</reference>
<evidence type="ECO:0000259" key="9">
    <source>
        <dbReference type="PROSITE" id="PS50928"/>
    </source>
</evidence>
<evidence type="ECO:0000256" key="1">
    <source>
        <dbReference type="ARBA" id="ARBA00004651"/>
    </source>
</evidence>
<evidence type="ECO:0000256" key="2">
    <source>
        <dbReference type="ARBA" id="ARBA00022448"/>
    </source>
</evidence>
<evidence type="ECO:0000256" key="6">
    <source>
        <dbReference type="ARBA" id="ARBA00022989"/>
    </source>
</evidence>
<accession>A0A1H3HJJ1</accession>
<dbReference type="Pfam" id="PF00528">
    <property type="entry name" value="BPD_transp_1"/>
    <property type="match status" value="1"/>
</dbReference>
<dbReference type="InterPro" id="IPR043429">
    <property type="entry name" value="ArtM/GltK/GlnP/TcyL/YhdX-like"/>
</dbReference>
<evidence type="ECO:0000313" key="10">
    <source>
        <dbReference type="EMBL" id="SDY14968.1"/>
    </source>
</evidence>
<feature type="transmembrane region" description="Helical" evidence="8">
    <location>
        <begin position="198"/>
        <end position="218"/>
    </location>
</feature>
<dbReference type="Gene3D" id="1.10.3720.10">
    <property type="entry name" value="MetI-like"/>
    <property type="match status" value="1"/>
</dbReference>
<keyword evidence="7 8" id="KW-0472">Membrane</keyword>
<dbReference type="RefSeq" id="WP_076571382.1">
    <property type="nucleotide sequence ID" value="NZ_FNOS01000005.1"/>
</dbReference>
<comment type="similarity">
    <text evidence="8">Belongs to the binding-protein-dependent transport system permease family.</text>
</comment>
<evidence type="ECO:0000256" key="5">
    <source>
        <dbReference type="ARBA" id="ARBA00022970"/>
    </source>
</evidence>
<dbReference type="CDD" id="cd06261">
    <property type="entry name" value="TM_PBP2"/>
    <property type="match status" value="1"/>
</dbReference>
<dbReference type="InterPro" id="IPR035906">
    <property type="entry name" value="MetI-like_sf"/>
</dbReference>
<dbReference type="InterPro" id="IPR010065">
    <property type="entry name" value="AA_ABC_transptr_permease_3TM"/>
</dbReference>
<keyword evidence="11" id="KW-1185">Reference proteome</keyword>
<feature type="transmembrane region" description="Helical" evidence="8">
    <location>
        <begin position="67"/>
        <end position="90"/>
    </location>
</feature>
<dbReference type="PROSITE" id="PS50928">
    <property type="entry name" value="ABC_TM1"/>
    <property type="match status" value="1"/>
</dbReference>
<comment type="subcellular location">
    <subcellularLocation>
        <location evidence="1 8">Cell membrane</location>
        <topology evidence="1 8">Multi-pass membrane protein</topology>
    </subcellularLocation>
</comment>